<protein>
    <recommendedName>
        <fullName evidence="3">MORN repeat variant</fullName>
    </recommendedName>
</protein>
<evidence type="ECO:0000313" key="1">
    <source>
        <dbReference type="EMBL" id="KIG18809.1"/>
    </source>
</evidence>
<name>A0A0C1ZMY4_9BACT</name>
<reference evidence="1 2" key="1">
    <citation type="submission" date="2014-12" db="EMBL/GenBank/DDBJ databases">
        <title>Genome assembly of Enhygromyxa salina DSM 15201.</title>
        <authorList>
            <person name="Sharma G."/>
            <person name="Subramanian S."/>
        </authorList>
    </citation>
    <scope>NUCLEOTIDE SEQUENCE [LARGE SCALE GENOMIC DNA]</scope>
    <source>
        <strain evidence="1 2">DSM 15201</strain>
    </source>
</reference>
<organism evidence="1 2">
    <name type="scientific">Enhygromyxa salina</name>
    <dbReference type="NCBI Taxonomy" id="215803"/>
    <lineage>
        <taxon>Bacteria</taxon>
        <taxon>Pseudomonadati</taxon>
        <taxon>Myxococcota</taxon>
        <taxon>Polyangia</taxon>
        <taxon>Nannocystales</taxon>
        <taxon>Nannocystaceae</taxon>
        <taxon>Enhygromyxa</taxon>
    </lineage>
</organism>
<dbReference type="EMBL" id="JMCC02000008">
    <property type="protein sequence ID" value="KIG18809.1"/>
    <property type="molecule type" value="Genomic_DNA"/>
</dbReference>
<sequence>MLKKNDFDDLDVSDDGVGDVLLEGRLYSGIAFERYESGGLLALAGFDQGRKYGVWRKWYPSGKLESERFFNCGNNGPWREWDERGLLRVDDYWECGVLVRRRRYGEGGALVETYDLSPDSTEHKRLLRARTRMTWKVVDIDVETWQFVEHPPGWGLDETAG</sequence>
<comment type="caution">
    <text evidence="1">The sequence shown here is derived from an EMBL/GenBank/DDBJ whole genome shotgun (WGS) entry which is preliminary data.</text>
</comment>
<dbReference type="AlphaFoldDB" id="A0A0C1ZMY4"/>
<dbReference type="Gene3D" id="3.90.930.1">
    <property type="match status" value="1"/>
</dbReference>
<evidence type="ECO:0008006" key="3">
    <source>
        <dbReference type="Google" id="ProtNLM"/>
    </source>
</evidence>
<proteinExistence type="predicted"/>
<gene>
    <name evidence="1" type="ORF">DB30_07145</name>
</gene>
<evidence type="ECO:0000313" key="2">
    <source>
        <dbReference type="Proteomes" id="UP000031599"/>
    </source>
</evidence>
<dbReference type="RefSeq" id="WP_052546581.1">
    <property type="nucleotide sequence ID" value="NZ_JMCC02000008.1"/>
</dbReference>
<dbReference type="SUPFAM" id="SSF82185">
    <property type="entry name" value="Histone H3 K4-specific methyltransferase SET7/9 N-terminal domain"/>
    <property type="match status" value="1"/>
</dbReference>
<dbReference type="Proteomes" id="UP000031599">
    <property type="component" value="Unassembled WGS sequence"/>
</dbReference>
<accession>A0A0C1ZMY4</accession>